<name>B9SNP0_RICCO</name>
<protein>
    <submittedName>
        <fullName evidence="1">Uncharacterized protein</fullName>
    </submittedName>
</protein>
<accession>B9SNP0</accession>
<reference evidence="2" key="1">
    <citation type="journal article" date="2010" name="Nat. Biotechnol.">
        <title>Draft genome sequence of the oilseed species Ricinus communis.</title>
        <authorList>
            <person name="Chan A.P."/>
            <person name="Crabtree J."/>
            <person name="Zhao Q."/>
            <person name="Lorenzi H."/>
            <person name="Orvis J."/>
            <person name="Puiu D."/>
            <person name="Melake-Berhan A."/>
            <person name="Jones K.M."/>
            <person name="Redman J."/>
            <person name="Chen G."/>
            <person name="Cahoon E.B."/>
            <person name="Gedil M."/>
            <person name="Stanke M."/>
            <person name="Haas B.J."/>
            <person name="Wortman J.R."/>
            <person name="Fraser-Liggett C.M."/>
            <person name="Ravel J."/>
            <person name="Rabinowicz P.D."/>
        </authorList>
    </citation>
    <scope>NUCLEOTIDE SEQUENCE [LARGE SCALE GENOMIC DNA]</scope>
    <source>
        <strain evidence="2">cv. Hale</strain>
    </source>
</reference>
<keyword evidence="2" id="KW-1185">Reference proteome</keyword>
<gene>
    <name evidence="1" type="ORF">RCOM_1010420</name>
</gene>
<dbReference type="InParanoid" id="B9SNP0"/>
<dbReference type="Proteomes" id="UP000008311">
    <property type="component" value="Unassembled WGS sequence"/>
</dbReference>
<dbReference type="EMBL" id="EQ974050">
    <property type="protein sequence ID" value="EEF34785.1"/>
    <property type="molecule type" value="Genomic_DNA"/>
</dbReference>
<evidence type="ECO:0000313" key="1">
    <source>
        <dbReference type="EMBL" id="EEF34785.1"/>
    </source>
</evidence>
<dbReference type="AlphaFoldDB" id="B9SNP0"/>
<evidence type="ECO:0000313" key="2">
    <source>
        <dbReference type="Proteomes" id="UP000008311"/>
    </source>
</evidence>
<proteinExistence type="predicted"/>
<organism evidence="1 2">
    <name type="scientific">Ricinus communis</name>
    <name type="common">Castor bean</name>
    <dbReference type="NCBI Taxonomy" id="3988"/>
    <lineage>
        <taxon>Eukaryota</taxon>
        <taxon>Viridiplantae</taxon>
        <taxon>Streptophyta</taxon>
        <taxon>Embryophyta</taxon>
        <taxon>Tracheophyta</taxon>
        <taxon>Spermatophyta</taxon>
        <taxon>Magnoliopsida</taxon>
        <taxon>eudicotyledons</taxon>
        <taxon>Gunneridae</taxon>
        <taxon>Pentapetalae</taxon>
        <taxon>rosids</taxon>
        <taxon>fabids</taxon>
        <taxon>Malpighiales</taxon>
        <taxon>Euphorbiaceae</taxon>
        <taxon>Acalyphoideae</taxon>
        <taxon>Acalypheae</taxon>
        <taxon>Ricinus</taxon>
    </lineage>
</organism>
<sequence length="113" mass="13514">MENKMCDLQFKGTRFTWARGGIWEIRQPIPIQYDGHRKSSDHKPFRFLSSWLHHDSFKNLVSSVWTPEKAGSHELSNLGELEVRLRKELDEVMTHEELLWFRKARKEWVAYGD</sequence>